<dbReference type="AlphaFoldDB" id="A0A1S4EHB6"/>
<protein>
    <submittedName>
        <fullName evidence="3 4">Uncharacterized protein LOC103514128</fullName>
    </submittedName>
</protein>
<keyword evidence="2" id="KW-1185">Reference proteome</keyword>
<dbReference type="KEGG" id="dci:103514128"/>
<keyword evidence="1" id="KW-0732">Signal</keyword>
<dbReference type="GeneID" id="103514128"/>
<name>A0A1S4EHB6_DIACI</name>
<organism evidence="2 4">
    <name type="scientific">Diaphorina citri</name>
    <name type="common">Asian citrus psyllid</name>
    <dbReference type="NCBI Taxonomy" id="121845"/>
    <lineage>
        <taxon>Eukaryota</taxon>
        <taxon>Metazoa</taxon>
        <taxon>Ecdysozoa</taxon>
        <taxon>Arthropoda</taxon>
        <taxon>Hexapoda</taxon>
        <taxon>Insecta</taxon>
        <taxon>Pterygota</taxon>
        <taxon>Neoptera</taxon>
        <taxon>Paraneoptera</taxon>
        <taxon>Hemiptera</taxon>
        <taxon>Sternorrhyncha</taxon>
        <taxon>Psylloidea</taxon>
        <taxon>Psyllidae</taxon>
        <taxon>Diaphorininae</taxon>
        <taxon>Diaphorina</taxon>
    </lineage>
</organism>
<evidence type="ECO:0000313" key="3">
    <source>
        <dbReference type="RefSeq" id="XP_008477214.1"/>
    </source>
</evidence>
<evidence type="ECO:0000313" key="2">
    <source>
        <dbReference type="Proteomes" id="UP000079169"/>
    </source>
</evidence>
<sequence>MGSTLFLLSLLTYASLGFAKIPNLTEVKALLNVYFPNLNENTTIYSFLSDVKNVELLLRVHQHSCIDMKRKRKIRSLDWFWNEFTLPVDATNLTFTPPQEYTLNDTDLEKLSEEGKFYNPYSPTVDNVTVPDDTDTAVTGTTKWPTNSFGDRVPKPKMKAMDYINMVNNDLENAKDDLGAGGCPLGFGRG</sequence>
<accession>A0A1S4EHB6</accession>
<dbReference type="Proteomes" id="UP000079169">
    <property type="component" value="Unplaced"/>
</dbReference>
<dbReference type="RefSeq" id="XP_026682979.1">
    <property type="nucleotide sequence ID" value="XM_026827178.1"/>
</dbReference>
<feature type="signal peptide" evidence="1">
    <location>
        <begin position="1"/>
        <end position="19"/>
    </location>
</feature>
<dbReference type="RefSeq" id="XP_017301585.1">
    <property type="nucleotide sequence ID" value="XM_017446096.1"/>
</dbReference>
<evidence type="ECO:0000313" key="4">
    <source>
        <dbReference type="RefSeq" id="XP_017301585.1"/>
    </source>
</evidence>
<proteinExistence type="predicted"/>
<reference evidence="3 4" key="1">
    <citation type="submission" date="2025-04" db="UniProtKB">
        <authorList>
            <consortium name="RefSeq"/>
        </authorList>
    </citation>
    <scope>IDENTIFICATION</scope>
</reference>
<evidence type="ECO:0000256" key="1">
    <source>
        <dbReference type="SAM" id="SignalP"/>
    </source>
</evidence>
<evidence type="ECO:0000313" key="5">
    <source>
        <dbReference type="RefSeq" id="XP_026682979.1"/>
    </source>
</evidence>
<dbReference type="RefSeq" id="XP_008477214.1">
    <property type="nucleotide sequence ID" value="XM_008478992.2"/>
</dbReference>
<feature type="chain" id="PRO_5010481055" evidence="1">
    <location>
        <begin position="20"/>
        <end position="190"/>
    </location>
</feature>
<gene>
    <name evidence="3 4 5" type="primary">LOC103514128</name>
</gene>
<dbReference type="PaxDb" id="121845-A0A1S4EHB6"/>